<reference evidence="3 4" key="1">
    <citation type="submission" date="2014-11" db="EMBL/GenBank/DDBJ databases">
        <title>Genetic blueprint of the zoonotic pathogen Toxocara canis.</title>
        <authorList>
            <person name="Zhu X.-Q."/>
            <person name="Korhonen P.K."/>
            <person name="Cai H."/>
            <person name="Young N.D."/>
            <person name="Nejsum P."/>
            <person name="von Samson-Himmelstjerna G."/>
            <person name="Boag P.R."/>
            <person name="Tan P."/>
            <person name="Li Q."/>
            <person name="Min J."/>
            <person name="Yang Y."/>
            <person name="Wang X."/>
            <person name="Fang X."/>
            <person name="Hall R.S."/>
            <person name="Hofmann A."/>
            <person name="Sternberg P.W."/>
            <person name="Jex A.R."/>
            <person name="Gasser R.B."/>
        </authorList>
    </citation>
    <scope>NUCLEOTIDE SEQUENCE [LARGE SCALE GENOMIC DNA]</scope>
    <source>
        <strain evidence="3">PN_DK_2014</strain>
    </source>
</reference>
<gene>
    <name evidence="3" type="ORF">Tcan_07620</name>
</gene>
<evidence type="ECO:0000256" key="2">
    <source>
        <dbReference type="SAM" id="MobiDB-lite"/>
    </source>
</evidence>
<organism evidence="3 4">
    <name type="scientific">Toxocara canis</name>
    <name type="common">Canine roundworm</name>
    <dbReference type="NCBI Taxonomy" id="6265"/>
    <lineage>
        <taxon>Eukaryota</taxon>
        <taxon>Metazoa</taxon>
        <taxon>Ecdysozoa</taxon>
        <taxon>Nematoda</taxon>
        <taxon>Chromadorea</taxon>
        <taxon>Rhabditida</taxon>
        <taxon>Spirurina</taxon>
        <taxon>Ascaridomorpha</taxon>
        <taxon>Ascaridoidea</taxon>
        <taxon>Toxocaridae</taxon>
        <taxon>Toxocara</taxon>
    </lineage>
</organism>
<keyword evidence="1" id="KW-0175">Coiled coil</keyword>
<keyword evidence="4" id="KW-1185">Reference proteome</keyword>
<sequence>MGTRLYEFGLPEATLLFQMTYMTTTVRPLELTEAQRQRIAENKRRAEELRAKRDAFLNRLDVQPDKEDASKQRQFIEETSATQHSVPQQPSQTATEPSTSAVTDMMDDDDALNFIFSTD</sequence>
<dbReference type="Proteomes" id="UP000031036">
    <property type="component" value="Unassembled WGS sequence"/>
</dbReference>
<dbReference type="EMBL" id="JPKZ01002428">
    <property type="protein sequence ID" value="KHN76843.1"/>
    <property type="molecule type" value="Genomic_DNA"/>
</dbReference>
<evidence type="ECO:0000313" key="3">
    <source>
        <dbReference type="EMBL" id="KHN76843.1"/>
    </source>
</evidence>
<dbReference type="AlphaFoldDB" id="A0A0B2V5K9"/>
<feature type="compositionally biased region" description="Polar residues" evidence="2">
    <location>
        <begin position="77"/>
        <end position="102"/>
    </location>
</feature>
<proteinExistence type="predicted"/>
<comment type="caution">
    <text evidence="3">The sequence shown here is derived from an EMBL/GenBank/DDBJ whole genome shotgun (WGS) entry which is preliminary data.</text>
</comment>
<evidence type="ECO:0000256" key="1">
    <source>
        <dbReference type="SAM" id="Coils"/>
    </source>
</evidence>
<accession>A0A0B2V5K9</accession>
<feature type="region of interest" description="Disordered" evidence="2">
    <location>
        <begin position="59"/>
        <end position="106"/>
    </location>
</feature>
<evidence type="ECO:0000313" key="4">
    <source>
        <dbReference type="Proteomes" id="UP000031036"/>
    </source>
</evidence>
<name>A0A0B2V5K9_TOXCA</name>
<feature type="compositionally biased region" description="Basic and acidic residues" evidence="2">
    <location>
        <begin position="59"/>
        <end position="76"/>
    </location>
</feature>
<feature type="coiled-coil region" evidence="1">
    <location>
        <begin position="29"/>
        <end position="59"/>
    </location>
</feature>
<protein>
    <submittedName>
        <fullName evidence="3">Uncharacterized protein</fullName>
    </submittedName>
</protein>